<dbReference type="Proteomes" id="UP001177003">
    <property type="component" value="Chromosome 0"/>
</dbReference>
<dbReference type="EMBL" id="OX465086">
    <property type="protein sequence ID" value="CAI9265071.1"/>
    <property type="molecule type" value="Genomic_DNA"/>
</dbReference>
<sequence length="117" mass="13220">MNNPIFYKLNFFHITQIGTRTLMNTHRSDVGVAGGGVTTSHRNRFPTWVTVWDLCNLCLHLYGGDNGHLTNPKSSPRKAQDLRRHAPPILHIYLGLTLETPKPSLSTLDLRLYDPSI</sequence>
<organism evidence="1 2">
    <name type="scientific">Lactuca saligna</name>
    <name type="common">Willowleaf lettuce</name>
    <dbReference type="NCBI Taxonomy" id="75948"/>
    <lineage>
        <taxon>Eukaryota</taxon>
        <taxon>Viridiplantae</taxon>
        <taxon>Streptophyta</taxon>
        <taxon>Embryophyta</taxon>
        <taxon>Tracheophyta</taxon>
        <taxon>Spermatophyta</taxon>
        <taxon>Magnoliopsida</taxon>
        <taxon>eudicotyledons</taxon>
        <taxon>Gunneridae</taxon>
        <taxon>Pentapetalae</taxon>
        <taxon>asterids</taxon>
        <taxon>campanulids</taxon>
        <taxon>Asterales</taxon>
        <taxon>Asteraceae</taxon>
        <taxon>Cichorioideae</taxon>
        <taxon>Cichorieae</taxon>
        <taxon>Lactucinae</taxon>
        <taxon>Lactuca</taxon>
    </lineage>
</organism>
<dbReference type="AlphaFoldDB" id="A0AA35V1L1"/>
<protein>
    <submittedName>
        <fullName evidence="1">Uncharacterized protein</fullName>
    </submittedName>
</protein>
<evidence type="ECO:0000313" key="1">
    <source>
        <dbReference type="EMBL" id="CAI9265071.1"/>
    </source>
</evidence>
<accession>A0AA35V1L1</accession>
<reference evidence="1" key="1">
    <citation type="submission" date="2023-04" db="EMBL/GenBank/DDBJ databases">
        <authorList>
            <person name="Vijverberg K."/>
            <person name="Xiong W."/>
            <person name="Schranz E."/>
        </authorList>
    </citation>
    <scope>NUCLEOTIDE SEQUENCE</scope>
</reference>
<proteinExistence type="predicted"/>
<evidence type="ECO:0000313" key="2">
    <source>
        <dbReference type="Proteomes" id="UP001177003"/>
    </source>
</evidence>
<keyword evidence="2" id="KW-1185">Reference proteome</keyword>
<gene>
    <name evidence="1" type="ORF">LSALG_LOCUS5693</name>
</gene>
<name>A0AA35V1L1_LACSI</name>